<comment type="similarity">
    <text evidence="1">Belongs to the protein kinase superfamily. CAMK Ser/Thr protein kinase family. SNF1 subfamily.</text>
</comment>
<evidence type="ECO:0000256" key="4">
    <source>
        <dbReference type="ARBA" id="ARBA00022679"/>
    </source>
</evidence>
<dbReference type="PANTHER" id="PTHR24346">
    <property type="entry name" value="MAP/MICROTUBULE AFFINITY-REGULATING KINASE"/>
    <property type="match status" value="1"/>
</dbReference>
<dbReference type="Proteomes" id="UP000013827">
    <property type="component" value="Unassembled WGS sequence"/>
</dbReference>
<evidence type="ECO:0000256" key="2">
    <source>
        <dbReference type="ARBA" id="ARBA00012513"/>
    </source>
</evidence>
<dbReference type="AlphaFoldDB" id="A0A0D3I0J4"/>
<dbReference type="GO" id="GO:0005524">
    <property type="term" value="F:ATP binding"/>
    <property type="evidence" value="ECO:0007669"/>
    <property type="project" value="UniProtKB-UniRule"/>
</dbReference>
<feature type="binding site" evidence="10">
    <location>
        <position position="40"/>
    </location>
    <ligand>
        <name>ATP</name>
        <dbReference type="ChEBI" id="CHEBI:30616"/>
    </ligand>
</feature>
<dbReference type="InterPro" id="IPR017441">
    <property type="entry name" value="Protein_kinase_ATP_BS"/>
</dbReference>
<dbReference type="SUPFAM" id="SSF56112">
    <property type="entry name" value="Protein kinase-like (PK-like)"/>
    <property type="match status" value="1"/>
</dbReference>
<comment type="catalytic activity">
    <reaction evidence="8">
        <text>L-threonyl-[protein] + ATP = O-phospho-L-threonyl-[protein] + ADP + H(+)</text>
        <dbReference type="Rhea" id="RHEA:46608"/>
        <dbReference type="Rhea" id="RHEA-COMP:11060"/>
        <dbReference type="Rhea" id="RHEA-COMP:11605"/>
        <dbReference type="ChEBI" id="CHEBI:15378"/>
        <dbReference type="ChEBI" id="CHEBI:30013"/>
        <dbReference type="ChEBI" id="CHEBI:30616"/>
        <dbReference type="ChEBI" id="CHEBI:61977"/>
        <dbReference type="ChEBI" id="CHEBI:456216"/>
        <dbReference type="EC" id="2.7.11.1"/>
    </reaction>
</comment>
<dbReference type="InterPro" id="IPR011009">
    <property type="entry name" value="Kinase-like_dom_sf"/>
</dbReference>
<dbReference type="eggNOG" id="KOG0583">
    <property type="taxonomic scope" value="Eukaryota"/>
</dbReference>
<evidence type="ECO:0000256" key="3">
    <source>
        <dbReference type="ARBA" id="ARBA00022527"/>
    </source>
</evidence>
<evidence type="ECO:0000256" key="1">
    <source>
        <dbReference type="ARBA" id="ARBA00006234"/>
    </source>
</evidence>
<dbReference type="GeneID" id="17250925"/>
<keyword evidence="3" id="KW-0723">Serine/threonine-protein kinase</keyword>
<evidence type="ECO:0000256" key="8">
    <source>
        <dbReference type="ARBA" id="ARBA00047899"/>
    </source>
</evidence>
<proteinExistence type="inferred from homology"/>
<feature type="domain" description="Protein kinase" evidence="11">
    <location>
        <begin position="11"/>
        <end position="146"/>
    </location>
</feature>
<name>A0A0D3I0J4_EMIH1</name>
<dbReference type="EnsemblProtists" id="EOD04779">
    <property type="protein sequence ID" value="EOD04779"/>
    <property type="gene ID" value="EMIHUDRAFT_317346"/>
</dbReference>
<organism evidence="12 13">
    <name type="scientific">Emiliania huxleyi (strain CCMP1516)</name>
    <dbReference type="NCBI Taxonomy" id="280463"/>
    <lineage>
        <taxon>Eukaryota</taxon>
        <taxon>Haptista</taxon>
        <taxon>Haptophyta</taxon>
        <taxon>Prymnesiophyceae</taxon>
        <taxon>Isochrysidales</taxon>
        <taxon>Noelaerhabdaceae</taxon>
        <taxon>Emiliania</taxon>
    </lineage>
</organism>
<dbReference type="FunFam" id="3.30.200.20:FF:000236">
    <property type="entry name" value="Non-specific serine/threonine protein kinase"/>
    <property type="match status" value="1"/>
</dbReference>
<evidence type="ECO:0000313" key="12">
    <source>
        <dbReference type="EnsemblProtists" id="EOD04779"/>
    </source>
</evidence>
<dbReference type="GO" id="GO:0005737">
    <property type="term" value="C:cytoplasm"/>
    <property type="evidence" value="ECO:0007669"/>
    <property type="project" value="TreeGrafter"/>
</dbReference>
<evidence type="ECO:0000256" key="6">
    <source>
        <dbReference type="ARBA" id="ARBA00022777"/>
    </source>
</evidence>
<dbReference type="InterPro" id="IPR000719">
    <property type="entry name" value="Prot_kinase_dom"/>
</dbReference>
<evidence type="ECO:0000256" key="9">
    <source>
        <dbReference type="ARBA" id="ARBA00048679"/>
    </source>
</evidence>
<dbReference type="SMART" id="SM00220">
    <property type="entry name" value="S_TKc"/>
    <property type="match status" value="1"/>
</dbReference>
<dbReference type="Gene3D" id="3.30.200.20">
    <property type="entry name" value="Phosphorylase Kinase, domain 1"/>
    <property type="match status" value="1"/>
</dbReference>
<dbReference type="PaxDb" id="2903-EOD04779"/>
<evidence type="ECO:0000259" key="11">
    <source>
        <dbReference type="PROSITE" id="PS50011"/>
    </source>
</evidence>
<reference evidence="12" key="2">
    <citation type="submission" date="2024-10" db="UniProtKB">
        <authorList>
            <consortium name="EnsemblProtists"/>
        </authorList>
    </citation>
    <scope>IDENTIFICATION</scope>
</reference>
<evidence type="ECO:0000256" key="7">
    <source>
        <dbReference type="ARBA" id="ARBA00022840"/>
    </source>
</evidence>
<keyword evidence="6" id="KW-0418">Kinase</keyword>
<dbReference type="PANTHER" id="PTHR24346:SF82">
    <property type="entry name" value="KP78A-RELATED"/>
    <property type="match status" value="1"/>
</dbReference>
<evidence type="ECO:0000256" key="10">
    <source>
        <dbReference type="PROSITE-ProRule" id="PRU10141"/>
    </source>
</evidence>
<evidence type="ECO:0000256" key="5">
    <source>
        <dbReference type="ARBA" id="ARBA00022741"/>
    </source>
</evidence>
<accession>A0A0D3I0J4</accession>
<sequence>MSSHVQRIGHYRLGKNLGIGSFGKVRLAEHQLTGKKVAVKILNRNRIRQLDMDEKVRREIKILKLFYHPHIIRLYEIIYTPTDIYMVRCPAPPSSPLPLPSSRSSRPPAAYARRPRLLAGWPPPRLRLRRPRRLRWRRLPLSRLPA</sequence>
<keyword evidence="7 10" id="KW-0067">ATP-binding</keyword>
<keyword evidence="5 10" id="KW-0547">Nucleotide-binding</keyword>
<dbReference type="STRING" id="2903.R1D7N5"/>
<dbReference type="PROSITE" id="PS50011">
    <property type="entry name" value="PROTEIN_KINASE_DOM"/>
    <property type="match status" value="1"/>
</dbReference>
<dbReference type="EC" id="2.7.11.1" evidence="2"/>
<protein>
    <recommendedName>
        <fullName evidence="2">non-specific serine/threonine protein kinase</fullName>
        <ecNumber evidence="2">2.7.11.1</ecNumber>
    </recommendedName>
</protein>
<comment type="catalytic activity">
    <reaction evidence="9">
        <text>L-seryl-[protein] + ATP = O-phospho-L-seryl-[protein] + ADP + H(+)</text>
        <dbReference type="Rhea" id="RHEA:17989"/>
        <dbReference type="Rhea" id="RHEA-COMP:9863"/>
        <dbReference type="Rhea" id="RHEA-COMP:11604"/>
        <dbReference type="ChEBI" id="CHEBI:15378"/>
        <dbReference type="ChEBI" id="CHEBI:29999"/>
        <dbReference type="ChEBI" id="CHEBI:30616"/>
        <dbReference type="ChEBI" id="CHEBI:83421"/>
        <dbReference type="ChEBI" id="CHEBI:456216"/>
        <dbReference type="EC" id="2.7.11.1"/>
    </reaction>
</comment>
<dbReference type="RefSeq" id="XP_005757208.1">
    <property type="nucleotide sequence ID" value="XM_005757151.1"/>
</dbReference>
<keyword evidence="13" id="KW-1185">Reference proteome</keyword>
<dbReference type="PROSITE" id="PS00107">
    <property type="entry name" value="PROTEIN_KINASE_ATP"/>
    <property type="match status" value="1"/>
</dbReference>
<evidence type="ECO:0000313" key="13">
    <source>
        <dbReference type="Proteomes" id="UP000013827"/>
    </source>
</evidence>
<dbReference type="GO" id="GO:0035556">
    <property type="term" value="P:intracellular signal transduction"/>
    <property type="evidence" value="ECO:0007669"/>
    <property type="project" value="TreeGrafter"/>
</dbReference>
<dbReference type="HOGENOM" id="CLU_1780946_0_0_1"/>
<reference evidence="13" key="1">
    <citation type="journal article" date="2013" name="Nature">
        <title>Pan genome of the phytoplankton Emiliania underpins its global distribution.</title>
        <authorList>
            <person name="Read B.A."/>
            <person name="Kegel J."/>
            <person name="Klute M.J."/>
            <person name="Kuo A."/>
            <person name="Lefebvre S.C."/>
            <person name="Maumus F."/>
            <person name="Mayer C."/>
            <person name="Miller J."/>
            <person name="Monier A."/>
            <person name="Salamov A."/>
            <person name="Young J."/>
            <person name="Aguilar M."/>
            <person name="Claverie J.M."/>
            <person name="Frickenhaus S."/>
            <person name="Gonzalez K."/>
            <person name="Herman E.K."/>
            <person name="Lin Y.C."/>
            <person name="Napier J."/>
            <person name="Ogata H."/>
            <person name="Sarno A.F."/>
            <person name="Shmutz J."/>
            <person name="Schroeder D."/>
            <person name="de Vargas C."/>
            <person name="Verret F."/>
            <person name="von Dassow P."/>
            <person name="Valentin K."/>
            <person name="Van de Peer Y."/>
            <person name="Wheeler G."/>
            <person name="Dacks J.B."/>
            <person name="Delwiche C.F."/>
            <person name="Dyhrman S.T."/>
            <person name="Glockner G."/>
            <person name="John U."/>
            <person name="Richards T."/>
            <person name="Worden A.Z."/>
            <person name="Zhang X."/>
            <person name="Grigoriev I.V."/>
            <person name="Allen A.E."/>
            <person name="Bidle K."/>
            <person name="Borodovsky M."/>
            <person name="Bowler C."/>
            <person name="Brownlee C."/>
            <person name="Cock J.M."/>
            <person name="Elias M."/>
            <person name="Gladyshev V.N."/>
            <person name="Groth M."/>
            <person name="Guda C."/>
            <person name="Hadaegh A."/>
            <person name="Iglesias-Rodriguez M.D."/>
            <person name="Jenkins J."/>
            <person name="Jones B.M."/>
            <person name="Lawson T."/>
            <person name="Leese F."/>
            <person name="Lindquist E."/>
            <person name="Lobanov A."/>
            <person name="Lomsadze A."/>
            <person name="Malik S.B."/>
            <person name="Marsh M.E."/>
            <person name="Mackinder L."/>
            <person name="Mock T."/>
            <person name="Mueller-Roeber B."/>
            <person name="Pagarete A."/>
            <person name="Parker M."/>
            <person name="Probert I."/>
            <person name="Quesneville H."/>
            <person name="Raines C."/>
            <person name="Rensing S.A."/>
            <person name="Riano-Pachon D.M."/>
            <person name="Richier S."/>
            <person name="Rokitta S."/>
            <person name="Shiraiwa Y."/>
            <person name="Soanes D.M."/>
            <person name="van der Giezen M."/>
            <person name="Wahlund T.M."/>
            <person name="Williams B."/>
            <person name="Wilson W."/>
            <person name="Wolfe G."/>
            <person name="Wurch L.L."/>
        </authorList>
    </citation>
    <scope>NUCLEOTIDE SEQUENCE</scope>
</reference>
<dbReference type="KEGG" id="ehx:EMIHUDRAFT_317346"/>
<dbReference type="Pfam" id="PF00069">
    <property type="entry name" value="Pkinase"/>
    <property type="match status" value="1"/>
</dbReference>
<keyword evidence="4" id="KW-0808">Transferase</keyword>
<dbReference type="GO" id="GO:0004674">
    <property type="term" value="F:protein serine/threonine kinase activity"/>
    <property type="evidence" value="ECO:0007669"/>
    <property type="project" value="UniProtKB-KW"/>
</dbReference>